<dbReference type="AlphaFoldDB" id="A0A6I4SUG2"/>
<dbReference type="EMBL" id="WTYM01000030">
    <property type="protein sequence ID" value="MXO58737.1"/>
    <property type="molecule type" value="Genomic_DNA"/>
</dbReference>
<dbReference type="InterPro" id="IPR046150">
    <property type="entry name" value="DUF6152"/>
</dbReference>
<comment type="caution">
    <text evidence="2">The sequence shown here is derived from an EMBL/GenBank/DDBJ whole genome shotgun (WGS) entry which is preliminary data.</text>
</comment>
<proteinExistence type="predicted"/>
<dbReference type="Proteomes" id="UP000433652">
    <property type="component" value="Unassembled WGS sequence"/>
</dbReference>
<reference evidence="2 3" key="1">
    <citation type="submission" date="2019-12" db="EMBL/GenBank/DDBJ databases">
        <title>Genomic-based taxomic classification of the family Erythrobacteraceae.</title>
        <authorList>
            <person name="Xu L."/>
        </authorList>
    </citation>
    <scope>NUCLEOTIDE SEQUENCE [LARGE SCALE GENOMIC DNA]</scope>
    <source>
        <strain evidence="2 3">MCCC 1K01500</strain>
    </source>
</reference>
<feature type="signal peptide" evidence="1">
    <location>
        <begin position="1"/>
        <end position="20"/>
    </location>
</feature>
<keyword evidence="1" id="KW-0732">Signal</keyword>
<organism evidence="2 3">
    <name type="scientific">Croceibacterium salegens</name>
    <dbReference type="NCBI Taxonomy" id="1737568"/>
    <lineage>
        <taxon>Bacteria</taxon>
        <taxon>Pseudomonadati</taxon>
        <taxon>Pseudomonadota</taxon>
        <taxon>Alphaproteobacteria</taxon>
        <taxon>Sphingomonadales</taxon>
        <taxon>Erythrobacteraceae</taxon>
        <taxon>Croceibacterium</taxon>
    </lineage>
</organism>
<accession>A0A6I4SUG2</accession>
<evidence type="ECO:0000313" key="2">
    <source>
        <dbReference type="EMBL" id="MXO58737.1"/>
    </source>
</evidence>
<name>A0A6I4SUG2_9SPHN</name>
<protein>
    <submittedName>
        <fullName evidence="2">Uncharacterized protein</fullName>
    </submittedName>
</protein>
<sequence>MTKRFALAALAILAAGPAIAHHSMAVNFDLTQRISEQGTLERIEWTNPHVHLFLKVKGETWAFEGPAPSWFRGRSYKRSDFEESISKPVTIDASPARNGSKAGLIRQIKLPNGVIISACPQNC</sequence>
<feature type="chain" id="PRO_5026351348" evidence="1">
    <location>
        <begin position="21"/>
        <end position="123"/>
    </location>
</feature>
<evidence type="ECO:0000313" key="3">
    <source>
        <dbReference type="Proteomes" id="UP000433652"/>
    </source>
</evidence>
<evidence type="ECO:0000256" key="1">
    <source>
        <dbReference type="SAM" id="SignalP"/>
    </source>
</evidence>
<dbReference type="OrthoDB" id="512581at2"/>
<keyword evidence="3" id="KW-1185">Reference proteome</keyword>
<gene>
    <name evidence="2" type="ORF">GRI89_04175</name>
</gene>
<dbReference type="RefSeq" id="WP_159792499.1">
    <property type="nucleotide sequence ID" value="NZ_WTYM01000030.1"/>
</dbReference>
<dbReference type="Pfam" id="PF19649">
    <property type="entry name" value="DUF6152"/>
    <property type="match status" value="1"/>
</dbReference>